<evidence type="ECO:0000256" key="2">
    <source>
        <dbReference type="ARBA" id="ARBA00022574"/>
    </source>
</evidence>
<dbReference type="SMART" id="SM00320">
    <property type="entry name" value="WD40"/>
    <property type="match status" value="2"/>
</dbReference>
<keyword evidence="3" id="KW-0677">Repeat</keyword>
<dbReference type="InterPro" id="IPR052415">
    <property type="entry name" value="Diphthine_MTase"/>
</dbReference>
<dbReference type="HOGENOM" id="CLU_036100_2_0_1"/>
<dbReference type="AlphaFoldDB" id="T1I9Y8"/>
<evidence type="ECO:0000256" key="3">
    <source>
        <dbReference type="ARBA" id="ARBA00022737"/>
    </source>
</evidence>
<dbReference type="OMA" id="LDMKWLP"/>
<evidence type="ECO:0000256" key="1">
    <source>
        <dbReference type="ARBA" id="ARBA00005156"/>
    </source>
</evidence>
<evidence type="ECO:0000256" key="6">
    <source>
        <dbReference type="ARBA" id="ARBA00039131"/>
    </source>
</evidence>
<dbReference type="InParanoid" id="T1I9Y8"/>
<dbReference type="PROSITE" id="PS50294">
    <property type="entry name" value="WD_REPEATS_REGION"/>
    <property type="match status" value="1"/>
</dbReference>
<comment type="pathway">
    <text evidence="1">Protein modification; peptidyl-diphthamide biosynthesis.</text>
</comment>
<keyword evidence="4" id="KW-0378">Hydrolase</keyword>
<organism evidence="8 9">
    <name type="scientific">Rhodnius prolixus</name>
    <name type="common">Triatomid bug</name>
    <dbReference type="NCBI Taxonomy" id="13249"/>
    <lineage>
        <taxon>Eukaryota</taxon>
        <taxon>Metazoa</taxon>
        <taxon>Ecdysozoa</taxon>
        <taxon>Arthropoda</taxon>
        <taxon>Hexapoda</taxon>
        <taxon>Insecta</taxon>
        <taxon>Pterygota</taxon>
        <taxon>Neoptera</taxon>
        <taxon>Paraneoptera</taxon>
        <taxon>Hemiptera</taxon>
        <taxon>Heteroptera</taxon>
        <taxon>Panheteroptera</taxon>
        <taxon>Cimicomorpha</taxon>
        <taxon>Reduviidae</taxon>
        <taxon>Triatominae</taxon>
        <taxon>Rhodnius</taxon>
    </lineage>
</organism>
<dbReference type="PROSITE" id="PS00678">
    <property type="entry name" value="WD_REPEATS_1"/>
    <property type="match status" value="1"/>
</dbReference>
<dbReference type="eggNOG" id="KOG0280">
    <property type="taxonomic scope" value="Eukaryota"/>
</dbReference>
<keyword evidence="2" id="KW-0853">WD repeat</keyword>
<dbReference type="GO" id="GO:0005737">
    <property type="term" value="C:cytoplasm"/>
    <property type="evidence" value="ECO:0007669"/>
    <property type="project" value="TreeGrafter"/>
</dbReference>
<dbReference type="EC" id="3.1.1.97" evidence="6"/>
<comment type="catalytic activity">
    <reaction evidence="7">
        <text>diphthine methyl ester-[translation elongation factor 2] + H2O = diphthine-[translation elongation factor 2] + methanol + H(+)</text>
        <dbReference type="Rhea" id="RHEA:42656"/>
        <dbReference type="Rhea" id="RHEA-COMP:10172"/>
        <dbReference type="Rhea" id="RHEA-COMP:10173"/>
        <dbReference type="ChEBI" id="CHEBI:15377"/>
        <dbReference type="ChEBI" id="CHEBI:15378"/>
        <dbReference type="ChEBI" id="CHEBI:17790"/>
        <dbReference type="ChEBI" id="CHEBI:79005"/>
        <dbReference type="ChEBI" id="CHEBI:82696"/>
        <dbReference type="EC" id="3.1.1.97"/>
    </reaction>
</comment>
<evidence type="ECO:0000313" key="8">
    <source>
        <dbReference type="EnsemblMetazoa" id="RPRC013109-PA"/>
    </source>
</evidence>
<dbReference type="GO" id="GO:0061685">
    <property type="term" value="F:diphthine methylesterase activity"/>
    <property type="evidence" value="ECO:0007669"/>
    <property type="project" value="UniProtKB-EC"/>
</dbReference>
<reference evidence="8" key="1">
    <citation type="submission" date="2015-05" db="UniProtKB">
        <authorList>
            <consortium name="EnsemblMetazoa"/>
        </authorList>
    </citation>
    <scope>IDENTIFICATION</scope>
</reference>
<protein>
    <recommendedName>
        <fullName evidence="6">methylated diphthine methylhydrolase</fullName>
        <ecNumber evidence="6">3.1.1.97</ecNumber>
    </recommendedName>
</protein>
<dbReference type="InterPro" id="IPR019775">
    <property type="entry name" value="WD40_repeat_CS"/>
</dbReference>
<dbReference type="Gene3D" id="2.130.10.10">
    <property type="entry name" value="YVTN repeat-like/Quinoprotein amine dehydrogenase"/>
    <property type="match status" value="1"/>
</dbReference>
<dbReference type="PROSITE" id="PS50082">
    <property type="entry name" value="WD_REPEATS_2"/>
    <property type="match status" value="1"/>
</dbReference>
<dbReference type="EnsemblMetazoa" id="RPRC013109-RA">
    <property type="protein sequence ID" value="RPRC013109-PA"/>
    <property type="gene ID" value="RPRC013109"/>
</dbReference>
<name>T1I9Y8_RHOPR</name>
<dbReference type="GO" id="GO:0017183">
    <property type="term" value="P:protein histidyl modification to diphthamide"/>
    <property type="evidence" value="ECO:0007669"/>
    <property type="project" value="TreeGrafter"/>
</dbReference>
<evidence type="ECO:0000313" key="9">
    <source>
        <dbReference type="Proteomes" id="UP000015103"/>
    </source>
</evidence>
<dbReference type="InterPro" id="IPR036322">
    <property type="entry name" value="WD40_repeat_dom_sf"/>
</dbReference>
<dbReference type="Pfam" id="PF00400">
    <property type="entry name" value="WD40"/>
    <property type="match status" value="1"/>
</dbReference>
<comment type="similarity">
    <text evidence="5">Belongs to the DPH7 family.</text>
</comment>
<proteinExistence type="inferred from homology"/>
<keyword evidence="9" id="KW-1185">Reference proteome</keyword>
<dbReference type="InterPro" id="IPR001680">
    <property type="entry name" value="WD40_rpt"/>
</dbReference>
<evidence type="ECO:0000256" key="5">
    <source>
        <dbReference type="ARBA" id="ARBA00038092"/>
    </source>
</evidence>
<dbReference type="PANTHER" id="PTHR46042:SF1">
    <property type="entry name" value="DIPHTHINE METHYLTRANSFERASE"/>
    <property type="match status" value="1"/>
</dbReference>
<dbReference type="SUPFAM" id="SSF50978">
    <property type="entry name" value="WD40 repeat-like"/>
    <property type="match status" value="1"/>
</dbReference>
<sequence>LMKKTTFKTELNADCIEWCPINNFHDLFVCGTYQLSENEENVMTSEKKRVGYLYLFKFSNKFNGFLKVLQKLSMPGILDCKWCHVKLQNNVFLALVNAVGELRILLLDGNGDETLLQEVHKVKLTSNEDTLLLSLDWSTGITDSVVKVVVSSSSGHVTMVSFSDGSFYKHDSWKLHDFEAWIVAFNYWNVNLFFSGGDDCKLKCFDTRVGQVVSTNTSHEAGVTSLHMNFKKENSLISGSYDENIRFWDVRNMKKHRNQISTGGGVWRLKWEPKLCLKISASCMYSGSVVVDAVDEKIIATYKEHASINYGIDWSFISEETIFSFFNIENGDEVCNYNIISVCSFYDNLISLALLKSPK</sequence>
<dbReference type="STRING" id="13249.T1I9Y8"/>
<accession>T1I9Y8</accession>
<dbReference type="InterPro" id="IPR015943">
    <property type="entry name" value="WD40/YVTN_repeat-like_dom_sf"/>
</dbReference>
<dbReference type="Proteomes" id="UP000015103">
    <property type="component" value="Unassembled WGS sequence"/>
</dbReference>
<dbReference type="EMBL" id="ACPB03022630">
    <property type="status" value="NOT_ANNOTATED_CDS"/>
    <property type="molecule type" value="Genomic_DNA"/>
</dbReference>
<dbReference type="VEuPathDB" id="VectorBase:RPRC013109"/>
<evidence type="ECO:0000256" key="7">
    <source>
        <dbReference type="ARBA" id="ARBA00047551"/>
    </source>
</evidence>
<dbReference type="FunCoup" id="T1I9Y8">
    <property type="interactions" value="1183"/>
</dbReference>
<dbReference type="PANTHER" id="PTHR46042">
    <property type="entry name" value="DIPHTHINE METHYLTRANSFERASE"/>
    <property type="match status" value="1"/>
</dbReference>
<evidence type="ECO:0000256" key="4">
    <source>
        <dbReference type="ARBA" id="ARBA00022801"/>
    </source>
</evidence>